<accession>A0A9X2KMI5</accession>
<protein>
    <submittedName>
        <fullName evidence="3">Polymer-forming cytoskeletal protein</fullName>
    </submittedName>
</protein>
<keyword evidence="4" id="KW-1185">Reference proteome</keyword>
<comment type="caution">
    <text evidence="3">The sequence shown here is derived from an EMBL/GenBank/DDBJ whole genome shotgun (WGS) entry which is preliminary data.</text>
</comment>
<evidence type="ECO:0000256" key="2">
    <source>
        <dbReference type="SAM" id="MobiDB-lite"/>
    </source>
</evidence>
<dbReference type="PANTHER" id="PTHR35024">
    <property type="entry name" value="HYPOTHETICAL CYTOSOLIC PROTEIN"/>
    <property type="match status" value="1"/>
</dbReference>
<dbReference type="AlphaFoldDB" id="A0A9X2KMI5"/>
<name>A0A9X2KMI5_9SPHN</name>
<evidence type="ECO:0000313" key="4">
    <source>
        <dbReference type="Proteomes" id="UP001139451"/>
    </source>
</evidence>
<evidence type="ECO:0000256" key="1">
    <source>
        <dbReference type="ARBA" id="ARBA00044755"/>
    </source>
</evidence>
<dbReference type="EMBL" id="JAMLDX010000013">
    <property type="protein sequence ID" value="MCP3731830.1"/>
    <property type="molecule type" value="Genomic_DNA"/>
</dbReference>
<gene>
    <name evidence="3" type="ORF">M9978_15500</name>
</gene>
<dbReference type="Pfam" id="PF04519">
    <property type="entry name" value="Bactofilin"/>
    <property type="match status" value="1"/>
</dbReference>
<dbReference type="RefSeq" id="WP_254294759.1">
    <property type="nucleotide sequence ID" value="NZ_JAMLDX010000013.1"/>
</dbReference>
<feature type="compositionally biased region" description="Basic and acidic residues" evidence="2">
    <location>
        <begin position="1"/>
        <end position="12"/>
    </location>
</feature>
<feature type="region of interest" description="Disordered" evidence="2">
    <location>
        <begin position="1"/>
        <end position="26"/>
    </location>
</feature>
<dbReference type="PANTHER" id="PTHR35024:SF4">
    <property type="entry name" value="POLYMER-FORMING CYTOSKELETAL PROTEIN"/>
    <property type="match status" value="1"/>
</dbReference>
<sequence>MFNKGTRGDDRPLIATPIQSSGNGKRGQFSVLGADLTITGNVSATAELHLEGRIEGDVDCGTLLQGAESQIVGNVRAESARLAGSIEGTVRVRQLTVERTARITGDVEYENITMENGGHIDGRLKHMSRTVSVSAPATSLDPTPVAPAGDLLTPNFGQSSAA</sequence>
<dbReference type="Proteomes" id="UP001139451">
    <property type="component" value="Unassembled WGS sequence"/>
</dbReference>
<comment type="similarity">
    <text evidence="1">Belongs to the bactofilin family.</text>
</comment>
<organism evidence="3 4">
    <name type="scientific">Sphingomonas tagetis</name>
    <dbReference type="NCBI Taxonomy" id="2949092"/>
    <lineage>
        <taxon>Bacteria</taxon>
        <taxon>Pseudomonadati</taxon>
        <taxon>Pseudomonadota</taxon>
        <taxon>Alphaproteobacteria</taxon>
        <taxon>Sphingomonadales</taxon>
        <taxon>Sphingomonadaceae</taxon>
        <taxon>Sphingomonas</taxon>
    </lineage>
</organism>
<feature type="region of interest" description="Disordered" evidence="2">
    <location>
        <begin position="135"/>
        <end position="162"/>
    </location>
</feature>
<evidence type="ECO:0000313" key="3">
    <source>
        <dbReference type="EMBL" id="MCP3731830.1"/>
    </source>
</evidence>
<dbReference type="InterPro" id="IPR007607">
    <property type="entry name" value="BacA/B"/>
</dbReference>
<reference evidence="3" key="1">
    <citation type="submission" date="2022-05" db="EMBL/GenBank/DDBJ databases">
        <title>Sphingomonas sp. strain MG17 Genome sequencing and assembly.</title>
        <authorList>
            <person name="Kim I."/>
        </authorList>
    </citation>
    <scope>NUCLEOTIDE SEQUENCE</scope>
    <source>
        <strain evidence="3">MG17</strain>
    </source>
</reference>
<proteinExistence type="inferred from homology"/>